<gene>
    <name evidence="3" type="ORF">GUITHDRAFT_105091</name>
</gene>
<evidence type="ECO:0000313" key="3">
    <source>
        <dbReference type="EMBL" id="EKX49008.1"/>
    </source>
</evidence>
<dbReference type="PaxDb" id="55529-EKX49008"/>
<keyword evidence="1" id="KW-0175">Coiled coil</keyword>
<proteinExistence type="predicted"/>
<feature type="coiled-coil region" evidence="1">
    <location>
        <begin position="295"/>
        <end position="322"/>
    </location>
</feature>
<reference evidence="3 5" key="1">
    <citation type="journal article" date="2012" name="Nature">
        <title>Algal genomes reveal evolutionary mosaicism and the fate of nucleomorphs.</title>
        <authorList>
            <consortium name="DOE Joint Genome Institute"/>
            <person name="Curtis B.A."/>
            <person name="Tanifuji G."/>
            <person name="Burki F."/>
            <person name="Gruber A."/>
            <person name="Irimia M."/>
            <person name="Maruyama S."/>
            <person name="Arias M.C."/>
            <person name="Ball S.G."/>
            <person name="Gile G.H."/>
            <person name="Hirakawa Y."/>
            <person name="Hopkins J.F."/>
            <person name="Kuo A."/>
            <person name="Rensing S.A."/>
            <person name="Schmutz J."/>
            <person name="Symeonidi A."/>
            <person name="Elias M."/>
            <person name="Eveleigh R.J."/>
            <person name="Herman E.K."/>
            <person name="Klute M.J."/>
            <person name="Nakayama T."/>
            <person name="Obornik M."/>
            <person name="Reyes-Prieto A."/>
            <person name="Armbrust E.V."/>
            <person name="Aves S.J."/>
            <person name="Beiko R.G."/>
            <person name="Coutinho P."/>
            <person name="Dacks J.B."/>
            <person name="Durnford D.G."/>
            <person name="Fast N.M."/>
            <person name="Green B.R."/>
            <person name="Grisdale C.J."/>
            <person name="Hempel F."/>
            <person name="Henrissat B."/>
            <person name="Hoppner M.P."/>
            <person name="Ishida K."/>
            <person name="Kim E."/>
            <person name="Koreny L."/>
            <person name="Kroth P.G."/>
            <person name="Liu Y."/>
            <person name="Malik S.B."/>
            <person name="Maier U.G."/>
            <person name="McRose D."/>
            <person name="Mock T."/>
            <person name="Neilson J.A."/>
            <person name="Onodera N.T."/>
            <person name="Poole A.M."/>
            <person name="Pritham E.J."/>
            <person name="Richards T.A."/>
            <person name="Rocap G."/>
            <person name="Roy S.W."/>
            <person name="Sarai C."/>
            <person name="Schaack S."/>
            <person name="Shirato S."/>
            <person name="Slamovits C.H."/>
            <person name="Spencer D.F."/>
            <person name="Suzuki S."/>
            <person name="Worden A.Z."/>
            <person name="Zauner S."/>
            <person name="Barry K."/>
            <person name="Bell C."/>
            <person name="Bharti A.K."/>
            <person name="Crow J.A."/>
            <person name="Grimwood J."/>
            <person name="Kramer R."/>
            <person name="Lindquist E."/>
            <person name="Lucas S."/>
            <person name="Salamov A."/>
            <person name="McFadden G.I."/>
            <person name="Lane C.E."/>
            <person name="Keeling P.J."/>
            <person name="Gray M.W."/>
            <person name="Grigoriev I.V."/>
            <person name="Archibald J.M."/>
        </authorList>
    </citation>
    <scope>NUCLEOTIDE SEQUENCE</scope>
    <source>
        <strain evidence="3 5">CCMP2712</strain>
    </source>
</reference>
<feature type="region of interest" description="Disordered" evidence="2">
    <location>
        <begin position="237"/>
        <end position="278"/>
    </location>
</feature>
<dbReference type="RefSeq" id="XP_005835988.1">
    <property type="nucleotide sequence ID" value="XM_005835931.1"/>
</dbReference>
<feature type="compositionally biased region" description="Basic and acidic residues" evidence="2">
    <location>
        <begin position="237"/>
        <end position="251"/>
    </location>
</feature>
<evidence type="ECO:0000256" key="2">
    <source>
        <dbReference type="SAM" id="MobiDB-lite"/>
    </source>
</evidence>
<evidence type="ECO:0000313" key="4">
    <source>
        <dbReference type="EnsemblProtists" id="EKX49008"/>
    </source>
</evidence>
<keyword evidence="5" id="KW-1185">Reference proteome</keyword>
<dbReference type="Proteomes" id="UP000011087">
    <property type="component" value="Unassembled WGS sequence"/>
</dbReference>
<protein>
    <submittedName>
        <fullName evidence="3 4">Uncharacterized protein</fullName>
    </submittedName>
</protein>
<reference evidence="5" key="2">
    <citation type="submission" date="2012-11" db="EMBL/GenBank/DDBJ databases">
        <authorList>
            <person name="Kuo A."/>
            <person name="Curtis B.A."/>
            <person name="Tanifuji G."/>
            <person name="Burki F."/>
            <person name="Gruber A."/>
            <person name="Irimia M."/>
            <person name="Maruyama S."/>
            <person name="Arias M.C."/>
            <person name="Ball S.G."/>
            <person name="Gile G.H."/>
            <person name="Hirakawa Y."/>
            <person name="Hopkins J.F."/>
            <person name="Rensing S.A."/>
            <person name="Schmutz J."/>
            <person name="Symeonidi A."/>
            <person name="Elias M."/>
            <person name="Eveleigh R.J."/>
            <person name="Herman E.K."/>
            <person name="Klute M.J."/>
            <person name="Nakayama T."/>
            <person name="Obornik M."/>
            <person name="Reyes-Prieto A."/>
            <person name="Armbrust E.V."/>
            <person name="Aves S.J."/>
            <person name="Beiko R.G."/>
            <person name="Coutinho P."/>
            <person name="Dacks J.B."/>
            <person name="Durnford D.G."/>
            <person name="Fast N.M."/>
            <person name="Green B.R."/>
            <person name="Grisdale C."/>
            <person name="Hempe F."/>
            <person name="Henrissat B."/>
            <person name="Hoppner M.P."/>
            <person name="Ishida K.-I."/>
            <person name="Kim E."/>
            <person name="Koreny L."/>
            <person name="Kroth P.G."/>
            <person name="Liu Y."/>
            <person name="Malik S.-B."/>
            <person name="Maier U.G."/>
            <person name="McRose D."/>
            <person name="Mock T."/>
            <person name="Neilson J.A."/>
            <person name="Onodera N.T."/>
            <person name="Poole A.M."/>
            <person name="Pritham E.J."/>
            <person name="Richards T.A."/>
            <person name="Rocap G."/>
            <person name="Roy S.W."/>
            <person name="Sarai C."/>
            <person name="Schaack S."/>
            <person name="Shirato S."/>
            <person name="Slamovits C.H."/>
            <person name="Spencer D.F."/>
            <person name="Suzuki S."/>
            <person name="Worden A.Z."/>
            <person name="Zauner S."/>
            <person name="Barry K."/>
            <person name="Bell C."/>
            <person name="Bharti A.K."/>
            <person name="Crow J.A."/>
            <person name="Grimwood J."/>
            <person name="Kramer R."/>
            <person name="Lindquist E."/>
            <person name="Lucas S."/>
            <person name="Salamov A."/>
            <person name="McFadden G.I."/>
            <person name="Lane C.E."/>
            <person name="Keeling P.J."/>
            <person name="Gray M.W."/>
            <person name="Grigoriev I.V."/>
            <person name="Archibald J.M."/>
        </authorList>
    </citation>
    <scope>NUCLEOTIDE SEQUENCE</scope>
    <source>
        <strain evidence="5">CCMP2712</strain>
    </source>
</reference>
<feature type="compositionally biased region" description="Polar residues" evidence="2">
    <location>
        <begin position="140"/>
        <end position="157"/>
    </location>
</feature>
<evidence type="ECO:0000256" key="1">
    <source>
        <dbReference type="SAM" id="Coils"/>
    </source>
</evidence>
<feature type="region of interest" description="Disordered" evidence="2">
    <location>
        <begin position="125"/>
        <end position="174"/>
    </location>
</feature>
<organism evidence="3">
    <name type="scientific">Guillardia theta (strain CCMP2712)</name>
    <name type="common">Cryptophyte</name>
    <dbReference type="NCBI Taxonomy" id="905079"/>
    <lineage>
        <taxon>Eukaryota</taxon>
        <taxon>Cryptophyceae</taxon>
        <taxon>Pyrenomonadales</taxon>
        <taxon>Geminigeraceae</taxon>
        <taxon>Guillardia</taxon>
    </lineage>
</organism>
<reference evidence="4" key="3">
    <citation type="submission" date="2015-06" db="UniProtKB">
        <authorList>
            <consortium name="EnsemblProtists"/>
        </authorList>
    </citation>
    <scope>IDENTIFICATION</scope>
</reference>
<dbReference type="EnsemblProtists" id="EKX49008">
    <property type="protein sequence ID" value="EKX49008"/>
    <property type="gene ID" value="GUITHDRAFT_105091"/>
</dbReference>
<dbReference type="GeneID" id="17305761"/>
<evidence type="ECO:0000313" key="5">
    <source>
        <dbReference type="Proteomes" id="UP000011087"/>
    </source>
</evidence>
<dbReference type="KEGG" id="gtt:GUITHDRAFT_105091"/>
<accession>L1JKF2</accession>
<dbReference type="HOGENOM" id="CLU_662982_0_0_1"/>
<name>L1JKF2_GUITC</name>
<feature type="region of interest" description="Disordered" evidence="2">
    <location>
        <begin position="61"/>
        <end position="102"/>
    </location>
</feature>
<sequence length="415" mass="46791">MQGASASVTPFMEPQRRPLERMKENLMHLPVPLMPDNKLVSSDSPSLSAIGRKFNYDMSTVMGEQKDRRMRLKKATAVENSYHASTPEKFQGSETVDDSQENASLLSELPELELCDVSPFTRPAAVEEQGVQDRPKSSPIVVSSQPLARANAEQSYGQFRMHSKRAEHDEEEEGDVKIACKLLVEQFDVLEGLREDGEGEQAPAPFLALGAHNETLEEKLRNLDQAFQTPFAARKIRMQEDGEGVDGREEGGQVLGEDEKDGQSFTADSPDLERERRVRARDSVLSEINRCCDEIAKINSSVKEMRLEIEDIRNMYKEVSQRQEKISEFRVPAPAAKPSPRGSTLTPLEETCRNIVDALSSLSGPPPRVHPIRDLADVDPKVLYLVRCRAYMRWRKKAMSELQQEHVNSREMIEV</sequence>
<dbReference type="EMBL" id="JH992983">
    <property type="protein sequence ID" value="EKX49008.1"/>
    <property type="molecule type" value="Genomic_DNA"/>
</dbReference>
<dbReference type="AlphaFoldDB" id="L1JKF2"/>